<accession>A0A2G2Y9Z8</accession>
<evidence type="ECO:0008006" key="4">
    <source>
        <dbReference type="Google" id="ProtNLM"/>
    </source>
</evidence>
<organism evidence="2 3">
    <name type="scientific">Capsicum annuum</name>
    <name type="common">Capsicum pepper</name>
    <dbReference type="NCBI Taxonomy" id="4072"/>
    <lineage>
        <taxon>Eukaryota</taxon>
        <taxon>Viridiplantae</taxon>
        <taxon>Streptophyta</taxon>
        <taxon>Embryophyta</taxon>
        <taxon>Tracheophyta</taxon>
        <taxon>Spermatophyta</taxon>
        <taxon>Magnoliopsida</taxon>
        <taxon>eudicotyledons</taxon>
        <taxon>Gunneridae</taxon>
        <taxon>Pentapetalae</taxon>
        <taxon>asterids</taxon>
        <taxon>lamiids</taxon>
        <taxon>Solanales</taxon>
        <taxon>Solanaceae</taxon>
        <taxon>Solanoideae</taxon>
        <taxon>Capsiceae</taxon>
        <taxon>Capsicum</taxon>
    </lineage>
</organism>
<keyword evidence="3" id="KW-1185">Reference proteome</keyword>
<dbReference type="AlphaFoldDB" id="A0A2G2Y9Z8"/>
<dbReference type="STRING" id="4072.A0A2G2Y9Z8"/>
<dbReference type="Gramene" id="PHT66519">
    <property type="protein sequence ID" value="PHT66519"/>
    <property type="gene ID" value="T459_30944"/>
</dbReference>
<proteinExistence type="predicted"/>
<dbReference type="PANTHER" id="PTHR11439">
    <property type="entry name" value="GAG-POL-RELATED RETROTRANSPOSON"/>
    <property type="match status" value="1"/>
</dbReference>
<protein>
    <recommendedName>
        <fullName evidence="4">Retrovirus-related Pol polyprotein from transposon TNT 1-94</fullName>
    </recommendedName>
</protein>
<keyword evidence="1" id="KW-1133">Transmembrane helix</keyword>
<keyword evidence="1" id="KW-0472">Membrane</keyword>
<dbReference type="EMBL" id="AYRZ02000012">
    <property type="protein sequence ID" value="PHT66519.1"/>
    <property type="molecule type" value="Genomic_DNA"/>
</dbReference>
<reference evidence="2 3" key="1">
    <citation type="journal article" date="2014" name="Nat. Genet.">
        <title>Genome sequence of the hot pepper provides insights into the evolution of pungency in Capsicum species.</title>
        <authorList>
            <person name="Kim S."/>
            <person name="Park M."/>
            <person name="Yeom S.I."/>
            <person name="Kim Y.M."/>
            <person name="Lee J.M."/>
            <person name="Lee H.A."/>
            <person name="Seo E."/>
            <person name="Choi J."/>
            <person name="Cheong K."/>
            <person name="Kim K.T."/>
            <person name="Jung K."/>
            <person name="Lee G.W."/>
            <person name="Oh S.K."/>
            <person name="Bae C."/>
            <person name="Kim S.B."/>
            <person name="Lee H.Y."/>
            <person name="Kim S.Y."/>
            <person name="Kim M.S."/>
            <person name="Kang B.C."/>
            <person name="Jo Y.D."/>
            <person name="Yang H.B."/>
            <person name="Jeong H.J."/>
            <person name="Kang W.H."/>
            <person name="Kwon J.K."/>
            <person name="Shin C."/>
            <person name="Lim J.Y."/>
            <person name="Park J.H."/>
            <person name="Huh J.H."/>
            <person name="Kim J.S."/>
            <person name="Kim B.D."/>
            <person name="Cohen O."/>
            <person name="Paran I."/>
            <person name="Suh M.C."/>
            <person name="Lee S.B."/>
            <person name="Kim Y.K."/>
            <person name="Shin Y."/>
            <person name="Noh S.J."/>
            <person name="Park J."/>
            <person name="Seo Y.S."/>
            <person name="Kwon S.Y."/>
            <person name="Kim H.A."/>
            <person name="Park J.M."/>
            <person name="Kim H.J."/>
            <person name="Choi S.B."/>
            <person name="Bosland P.W."/>
            <person name="Reeves G."/>
            <person name="Jo S.H."/>
            <person name="Lee B.W."/>
            <person name="Cho H.T."/>
            <person name="Choi H.S."/>
            <person name="Lee M.S."/>
            <person name="Yu Y."/>
            <person name="Do Choi Y."/>
            <person name="Park B.S."/>
            <person name="van Deynze A."/>
            <person name="Ashrafi H."/>
            <person name="Hill T."/>
            <person name="Kim W.T."/>
            <person name="Pai H.S."/>
            <person name="Ahn H.K."/>
            <person name="Yeam I."/>
            <person name="Giovannoni J.J."/>
            <person name="Rose J.K."/>
            <person name="Sorensen I."/>
            <person name="Lee S.J."/>
            <person name="Kim R.W."/>
            <person name="Choi I.Y."/>
            <person name="Choi B.S."/>
            <person name="Lim J.S."/>
            <person name="Lee Y.H."/>
            <person name="Choi D."/>
        </authorList>
    </citation>
    <scope>NUCLEOTIDE SEQUENCE [LARGE SCALE GENOMIC DNA]</scope>
    <source>
        <strain evidence="3">cv. CM334</strain>
    </source>
</reference>
<evidence type="ECO:0000313" key="2">
    <source>
        <dbReference type="EMBL" id="PHT66519.1"/>
    </source>
</evidence>
<evidence type="ECO:0000313" key="3">
    <source>
        <dbReference type="Proteomes" id="UP000222542"/>
    </source>
</evidence>
<comment type="caution">
    <text evidence="2">The sequence shown here is derived from an EMBL/GenBank/DDBJ whole genome shotgun (WGS) entry which is preliminary data.</text>
</comment>
<evidence type="ECO:0000256" key="1">
    <source>
        <dbReference type="SAM" id="Phobius"/>
    </source>
</evidence>
<keyword evidence="1" id="KW-0812">Transmembrane</keyword>
<sequence length="145" mass="16452">MQNAKPISTPLAAHFKLSTTLSLKTNDECDYMSRVPYSSAIGSLMYAMVYSRPDLSYAFGRNRDRVIGYVDFDFARDHDKRRSLIVYVFTIGGFAISWKATLQTTVAFSTTEVEYMAIIEAFKEAIWLKGLFGELGKDLQITMVF</sequence>
<reference evidence="2 3" key="2">
    <citation type="journal article" date="2017" name="Genome Biol.">
        <title>New reference genome sequences of hot pepper reveal the massive evolution of plant disease-resistance genes by retroduplication.</title>
        <authorList>
            <person name="Kim S."/>
            <person name="Park J."/>
            <person name="Yeom S.I."/>
            <person name="Kim Y.M."/>
            <person name="Seo E."/>
            <person name="Kim K.T."/>
            <person name="Kim M.S."/>
            <person name="Lee J.M."/>
            <person name="Cheong K."/>
            <person name="Shin H.S."/>
            <person name="Kim S.B."/>
            <person name="Han K."/>
            <person name="Lee J."/>
            <person name="Park M."/>
            <person name="Lee H.A."/>
            <person name="Lee H.Y."/>
            <person name="Lee Y."/>
            <person name="Oh S."/>
            <person name="Lee J.H."/>
            <person name="Choi E."/>
            <person name="Choi E."/>
            <person name="Lee S.E."/>
            <person name="Jeon J."/>
            <person name="Kim H."/>
            <person name="Choi G."/>
            <person name="Song H."/>
            <person name="Lee J."/>
            <person name="Lee S.C."/>
            <person name="Kwon J.K."/>
            <person name="Lee H.Y."/>
            <person name="Koo N."/>
            <person name="Hong Y."/>
            <person name="Kim R.W."/>
            <person name="Kang W.H."/>
            <person name="Huh J.H."/>
            <person name="Kang B.C."/>
            <person name="Yang T.J."/>
            <person name="Lee Y.H."/>
            <person name="Bennetzen J.L."/>
            <person name="Choi D."/>
        </authorList>
    </citation>
    <scope>NUCLEOTIDE SEQUENCE [LARGE SCALE GENOMIC DNA]</scope>
    <source>
        <strain evidence="3">cv. CM334</strain>
    </source>
</reference>
<dbReference type="Proteomes" id="UP000222542">
    <property type="component" value="Unassembled WGS sequence"/>
</dbReference>
<dbReference type="CDD" id="cd09272">
    <property type="entry name" value="RNase_HI_RT_Ty1"/>
    <property type="match status" value="1"/>
</dbReference>
<name>A0A2G2Y9Z8_CAPAN</name>
<feature type="transmembrane region" description="Helical" evidence="1">
    <location>
        <begin position="84"/>
        <end position="102"/>
    </location>
</feature>
<gene>
    <name evidence="2" type="ORF">T459_30944</name>
</gene>